<dbReference type="Proteomes" id="UP000033423">
    <property type="component" value="Unassembled WGS sequence"/>
</dbReference>
<gene>
    <name evidence="1" type="ORF">MBAV_002874</name>
</gene>
<protein>
    <submittedName>
        <fullName evidence="1">Uncharacterized protein</fullName>
    </submittedName>
</protein>
<evidence type="ECO:0000313" key="2">
    <source>
        <dbReference type="Proteomes" id="UP000033423"/>
    </source>
</evidence>
<reference evidence="1 2" key="1">
    <citation type="submission" date="2015-02" db="EMBL/GenBank/DDBJ databases">
        <title>Single-cell genomics of uncultivated deep-branching MTB reveals a conserved set of magnetosome genes.</title>
        <authorList>
            <person name="Kolinko S."/>
            <person name="Richter M."/>
            <person name="Glockner F.O."/>
            <person name="Brachmann A."/>
            <person name="Schuler D."/>
        </authorList>
    </citation>
    <scope>NUCLEOTIDE SEQUENCE [LARGE SCALE GENOMIC DNA]</scope>
    <source>
        <strain evidence="1">TM-1</strain>
    </source>
</reference>
<organism evidence="1 2">
    <name type="scientific">Candidatus Magnetobacterium bavaricum</name>
    <dbReference type="NCBI Taxonomy" id="29290"/>
    <lineage>
        <taxon>Bacteria</taxon>
        <taxon>Pseudomonadati</taxon>
        <taxon>Nitrospirota</taxon>
        <taxon>Thermodesulfovibrionia</taxon>
        <taxon>Thermodesulfovibrionales</taxon>
        <taxon>Candidatus Magnetobacteriaceae</taxon>
        <taxon>Candidatus Magnetobacterium</taxon>
    </lineage>
</organism>
<comment type="caution">
    <text evidence="1">The sequence shown here is derived from an EMBL/GenBank/DDBJ whole genome shotgun (WGS) entry which is preliminary data.</text>
</comment>
<proteinExistence type="predicted"/>
<evidence type="ECO:0000313" key="1">
    <source>
        <dbReference type="EMBL" id="KJU84926.1"/>
    </source>
</evidence>
<accession>A0A0F3GSV7</accession>
<sequence length="66" mass="7553">MGVMIKETRLNEITTEVSREELINLAINLIPYVSSEEMEEINTAYINNDELTDASGFVDMTKWLGR</sequence>
<dbReference type="EMBL" id="LACI01001225">
    <property type="protein sequence ID" value="KJU84926.1"/>
    <property type="molecule type" value="Genomic_DNA"/>
</dbReference>
<dbReference type="AlphaFoldDB" id="A0A0F3GSV7"/>
<keyword evidence="2" id="KW-1185">Reference proteome</keyword>
<name>A0A0F3GSV7_9BACT</name>